<proteinExistence type="inferred from homology"/>
<evidence type="ECO:0000256" key="4">
    <source>
        <dbReference type="ARBA" id="ARBA00023172"/>
    </source>
</evidence>
<dbReference type="EMBL" id="FMHG01000001">
    <property type="protein sequence ID" value="SCJ51465.1"/>
    <property type="molecule type" value="Genomic_DNA"/>
</dbReference>
<dbReference type="SUPFAM" id="SSF57863">
    <property type="entry name" value="ArfGap/RecO-like zinc finger"/>
    <property type="match status" value="1"/>
</dbReference>
<accession>A0A1C6H205</accession>
<evidence type="ECO:0000256" key="5">
    <source>
        <dbReference type="ARBA" id="ARBA00023204"/>
    </source>
</evidence>
<dbReference type="PANTHER" id="PTHR33991:SF1">
    <property type="entry name" value="DNA REPAIR PROTEIN RECO"/>
    <property type="match status" value="1"/>
</dbReference>
<dbReference type="GO" id="GO:0006302">
    <property type="term" value="P:double-strand break repair"/>
    <property type="evidence" value="ECO:0007669"/>
    <property type="project" value="TreeGrafter"/>
</dbReference>
<dbReference type="PANTHER" id="PTHR33991">
    <property type="entry name" value="DNA REPAIR PROTEIN RECO"/>
    <property type="match status" value="1"/>
</dbReference>
<dbReference type="GO" id="GO:0006310">
    <property type="term" value="P:DNA recombination"/>
    <property type="evidence" value="ECO:0007669"/>
    <property type="project" value="UniProtKB-UniRule"/>
</dbReference>
<evidence type="ECO:0000256" key="7">
    <source>
        <dbReference type="HAMAP-Rule" id="MF_00201"/>
    </source>
</evidence>
<dbReference type="Pfam" id="PF02565">
    <property type="entry name" value="RecO_C"/>
    <property type="match status" value="1"/>
</dbReference>
<keyword evidence="5 7" id="KW-0234">DNA repair</keyword>
<dbReference type="InterPro" id="IPR012340">
    <property type="entry name" value="NA-bd_OB-fold"/>
</dbReference>
<keyword evidence="4 7" id="KW-0233">DNA recombination</keyword>
<name>A0A1C6H205_9FIRM</name>
<reference evidence="9" key="1">
    <citation type="submission" date="2015-09" db="EMBL/GenBank/DDBJ databases">
        <authorList>
            <consortium name="Pathogen Informatics"/>
        </authorList>
    </citation>
    <scope>NUCLEOTIDE SEQUENCE</scope>
    <source>
        <strain evidence="9">2789STDY5834896</strain>
    </source>
</reference>
<keyword evidence="3 7" id="KW-0227">DNA damage</keyword>
<dbReference type="HAMAP" id="MF_00201">
    <property type="entry name" value="RecO"/>
    <property type="match status" value="1"/>
</dbReference>
<comment type="function">
    <text evidence="7">Involved in DNA repair and RecF pathway recombination.</text>
</comment>
<sequence>MSGIYSVKGIVVKEVKVGEADKIVHILTDGLGLVSASCKGAMRVRSRLVSSTSLLAYSSFSLYQGKSMYTVDDARIEVQFWNLRQDVVKLSLAMYFLELVRKLAPDETDLRGHLKLVLNTLYFLDNGKRDISYLKPLFELRLLSMSGYMPDLVGCARCGQFVDQGMYFSPQSGDLICRECHLPVDDSHYTLLGSGLLAAMRHIIYSDFSRLFNFRVDAATLATLEKLAEQYLIYQTDGRFKALDFYKGLL</sequence>
<evidence type="ECO:0000256" key="3">
    <source>
        <dbReference type="ARBA" id="ARBA00022763"/>
    </source>
</evidence>
<protein>
    <recommendedName>
        <fullName evidence="2 7">DNA repair protein RecO</fullName>
    </recommendedName>
    <alternativeName>
        <fullName evidence="6 7">Recombination protein O</fullName>
    </alternativeName>
</protein>
<dbReference type="SUPFAM" id="SSF50249">
    <property type="entry name" value="Nucleic acid-binding proteins"/>
    <property type="match status" value="1"/>
</dbReference>
<feature type="domain" description="DNA replication/recombination mediator RecO N-terminal" evidence="8">
    <location>
        <begin position="1"/>
        <end position="76"/>
    </location>
</feature>
<dbReference type="AlphaFoldDB" id="A0A1C6H205"/>
<organism evidence="9">
    <name type="scientific">uncultured Anaerotruncus sp</name>
    <dbReference type="NCBI Taxonomy" id="905011"/>
    <lineage>
        <taxon>Bacteria</taxon>
        <taxon>Bacillati</taxon>
        <taxon>Bacillota</taxon>
        <taxon>Clostridia</taxon>
        <taxon>Eubacteriales</taxon>
        <taxon>Oscillospiraceae</taxon>
        <taxon>Anaerotruncus</taxon>
        <taxon>environmental samples</taxon>
    </lineage>
</organism>
<evidence type="ECO:0000256" key="2">
    <source>
        <dbReference type="ARBA" id="ARBA00021310"/>
    </source>
</evidence>
<dbReference type="Pfam" id="PF11967">
    <property type="entry name" value="RecO_N"/>
    <property type="match status" value="1"/>
</dbReference>
<evidence type="ECO:0000259" key="8">
    <source>
        <dbReference type="Pfam" id="PF11967"/>
    </source>
</evidence>
<evidence type="ECO:0000313" key="9">
    <source>
        <dbReference type="EMBL" id="SCJ51465.1"/>
    </source>
</evidence>
<dbReference type="InterPro" id="IPR003717">
    <property type="entry name" value="RecO"/>
</dbReference>
<dbReference type="InterPro" id="IPR042242">
    <property type="entry name" value="RecO_C"/>
</dbReference>
<comment type="similarity">
    <text evidence="1 7">Belongs to the RecO family.</text>
</comment>
<dbReference type="Gene3D" id="1.20.1440.120">
    <property type="entry name" value="Recombination protein O, C-terminal domain"/>
    <property type="match status" value="1"/>
</dbReference>
<dbReference type="Gene3D" id="2.40.50.140">
    <property type="entry name" value="Nucleic acid-binding proteins"/>
    <property type="match status" value="1"/>
</dbReference>
<dbReference type="InterPro" id="IPR022572">
    <property type="entry name" value="DNA_rep/recomb_RecO_N"/>
</dbReference>
<dbReference type="GO" id="GO:0043590">
    <property type="term" value="C:bacterial nucleoid"/>
    <property type="evidence" value="ECO:0007669"/>
    <property type="project" value="TreeGrafter"/>
</dbReference>
<dbReference type="InterPro" id="IPR037278">
    <property type="entry name" value="ARFGAP/RecO"/>
</dbReference>
<evidence type="ECO:0000256" key="6">
    <source>
        <dbReference type="ARBA" id="ARBA00033409"/>
    </source>
</evidence>
<dbReference type="NCBIfam" id="TIGR00613">
    <property type="entry name" value="reco"/>
    <property type="match status" value="1"/>
</dbReference>
<evidence type="ECO:0000256" key="1">
    <source>
        <dbReference type="ARBA" id="ARBA00007452"/>
    </source>
</evidence>
<gene>
    <name evidence="7 9" type="primary">recO</name>
    <name evidence="9" type="ORF">SAMEA3545359_00639</name>
</gene>